<reference evidence="2" key="1">
    <citation type="journal article" date="2017" name="Nature">
        <title>The sunflower genome provides insights into oil metabolism, flowering and Asterid evolution.</title>
        <authorList>
            <person name="Badouin H."/>
            <person name="Gouzy J."/>
            <person name="Grassa C.J."/>
            <person name="Murat F."/>
            <person name="Staton S.E."/>
            <person name="Cottret L."/>
            <person name="Lelandais-Briere C."/>
            <person name="Owens G.L."/>
            <person name="Carrere S."/>
            <person name="Mayjonade B."/>
            <person name="Legrand L."/>
            <person name="Gill N."/>
            <person name="Kane N.C."/>
            <person name="Bowers J.E."/>
            <person name="Hubner S."/>
            <person name="Bellec A."/>
            <person name="Berard A."/>
            <person name="Berges H."/>
            <person name="Blanchet N."/>
            <person name="Boniface M.C."/>
            <person name="Brunel D."/>
            <person name="Catrice O."/>
            <person name="Chaidir N."/>
            <person name="Claudel C."/>
            <person name="Donnadieu C."/>
            <person name="Faraut T."/>
            <person name="Fievet G."/>
            <person name="Helmstetter N."/>
            <person name="King M."/>
            <person name="Knapp S.J."/>
            <person name="Lai Z."/>
            <person name="Le Paslier M.C."/>
            <person name="Lippi Y."/>
            <person name="Lorenzon L."/>
            <person name="Mandel J.R."/>
            <person name="Marage G."/>
            <person name="Marchand G."/>
            <person name="Marquand E."/>
            <person name="Bret-Mestries E."/>
            <person name="Morien E."/>
            <person name="Nambeesan S."/>
            <person name="Nguyen T."/>
            <person name="Pegot-Espagnet P."/>
            <person name="Pouilly N."/>
            <person name="Raftis F."/>
            <person name="Sallet E."/>
            <person name="Schiex T."/>
            <person name="Thomas J."/>
            <person name="Vandecasteele C."/>
            <person name="Vares D."/>
            <person name="Vear F."/>
            <person name="Vautrin S."/>
            <person name="Crespi M."/>
            <person name="Mangin B."/>
            <person name="Burke J.M."/>
            <person name="Salse J."/>
            <person name="Munos S."/>
            <person name="Vincourt P."/>
            <person name="Rieseberg L.H."/>
            <person name="Langlade N.B."/>
        </authorList>
    </citation>
    <scope>NUCLEOTIDE SEQUENCE</scope>
    <source>
        <tissue evidence="2">Leaves</tissue>
    </source>
</reference>
<feature type="compositionally biased region" description="Polar residues" evidence="1">
    <location>
        <begin position="54"/>
        <end position="63"/>
    </location>
</feature>
<feature type="compositionally biased region" description="Basic and acidic residues" evidence="1">
    <location>
        <begin position="11"/>
        <end position="21"/>
    </location>
</feature>
<dbReference type="Proteomes" id="UP000215914">
    <property type="component" value="Unassembled WGS sequence"/>
</dbReference>
<dbReference type="AlphaFoldDB" id="A0A9K3JU94"/>
<dbReference type="Gramene" id="mRNA:HanXRQr2_Chr01g0019671">
    <property type="protein sequence ID" value="mRNA:HanXRQr2_Chr01g0019671"/>
    <property type="gene ID" value="HanXRQr2_Chr01g0019671"/>
</dbReference>
<feature type="compositionally biased region" description="Acidic residues" evidence="1">
    <location>
        <begin position="22"/>
        <end position="32"/>
    </location>
</feature>
<dbReference type="EMBL" id="MNCJ02000316">
    <property type="protein sequence ID" value="KAF5821848.1"/>
    <property type="molecule type" value="Genomic_DNA"/>
</dbReference>
<accession>A0A9K3JU94</accession>
<comment type="caution">
    <text evidence="2">The sequence shown here is derived from an EMBL/GenBank/DDBJ whole genome shotgun (WGS) entry which is preliminary data.</text>
</comment>
<protein>
    <submittedName>
        <fullName evidence="2">Uncharacterized protein</fullName>
    </submittedName>
</protein>
<proteinExistence type="predicted"/>
<keyword evidence="3" id="KW-1185">Reference proteome</keyword>
<name>A0A9K3JU94_HELAN</name>
<organism evidence="2 3">
    <name type="scientific">Helianthus annuus</name>
    <name type="common">Common sunflower</name>
    <dbReference type="NCBI Taxonomy" id="4232"/>
    <lineage>
        <taxon>Eukaryota</taxon>
        <taxon>Viridiplantae</taxon>
        <taxon>Streptophyta</taxon>
        <taxon>Embryophyta</taxon>
        <taxon>Tracheophyta</taxon>
        <taxon>Spermatophyta</taxon>
        <taxon>Magnoliopsida</taxon>
        <taxon>eudicotyledons</taxon>
        <taxon>Gunneridae</taxon>
        <taxon>Pentapetalae</taxon>
        <taxon>asterids</taxon>
        <taxon>campanulids</taxon>
        <taxon>Asterales</taxon>
        <taxon>Asteraceae</taxon>
        <taxon>Asteroideae</taxon>
        <taxon>Heliantheae alliance</taxon>
        <taxon>Heliantheae</taxon>
        <taxon>Helianthus</taxon>
    </lineage>
</organism>
<evidence type="ECO:0000313" key="3">
    <source>
        <dbReference type="Proteomes" id="UP000215914"/>
    </source>
</evidence>
<reference evidence="2" key="2">
    <citation type="submission" date="2020-06" db="EMBL/GenBank/DDBJ databases">
        <title>Helianthus annuus Genome sequencing and assembly Release 2.</title>
        <authorList>
            <person name="Gouzy J."/>
            <person name="Langlade N."/>
            <person name="Munos S."/>
        </authorList>
    </citation>
    <scope>NUCLEOTIDE SEQUENCE</scope>
    <source>
        <tissue evidence="2">Leaves</tissue>
    </source>
</reference>
<evidence type="ECO:0000256" key="1">
    <source>
        <dbReference type="SAM" id="MobiDB-lite"/>
    </source>
</evidence>
<gene>
    <name evidence="2" type="ORF">HanXRQr2_Chr01g0019671</name>
</gene>
<evidence type="ECO:0000313" key="2">
    <source>
        <dbReference type="EMBL" id="KAF5821848.1"/>
    </source>
</evidence>
<sequence length="63" mass="6901">MWDIDSLLQDSGKKVEGKSASDSDDEDMDMDIDNAPPKPSKGTKRKNGRAHGLDTTSDFFADL</sequence>
<feature type="region of interest" description="Disordered" evidence="1">
    <location>
        <begin position="1"/>
        <end position="63"/>
    </location>
</feature>